<evidence type="ECO:0000259" key="2">
    <source>
        <dbReference type="Pfam" id="PF00535"/>
    </source>
</evidence>
<dbReference type="InterPro" id="IPR029044">
    <property type="entry name" value="Nucleotide-diphossugar_trans"/>
</dbReference>
<evidence type="ECO:0000313" key="4">
    <source>
        <dbReference type="Proteomes" id="UP001596505"/>
    </source>
</evidence>
<keyword evidence="3" id="KW-0328">Glycosyltransferase</keyword>
<protein>
    <submittedName>
        <fullName evidence="3">Glycosyltransferase</fullName>
        <ecNumber evidence="3">2.4.-.-</ecNumber>
    </submittedName>
</protein>
<comment type="caution">
    <text evidence="3">The sequence shown here is derived from an EMBL/GenBank/DDBJ whole genome shotgun (WGS) entry which is preliminary data.</text>
</comment>
<accession>A0ABW2PYZ7</accession>
<dbReference type="Pfam" id="PF00535">
    <property type="entry name" value="Glycos_transf_2"/>
    <property type="match status" value="1"/>
</dbReference>
<dbReference type="InterPro" id="IPR001173">
    <property type="entry name" value="Glyco_trans_2-like"/>
</dbReference>
<feature type="domain" description="Glycosyltransferase 2-like" evidence="2">
    <location>
        <begin position="5"/>
        <end position="157"/>
    </location>
</feature>
<dbReference type="EC" id="2.4.-.-" evidence="3"/>
<evidence type="ECO:0000313" key="3">
    <source>
        <dbReference type="EMBL" id="MFC7394379.1"/>
    </source>
</evidence>
<keyword evidence="3" id="KW-0808">Transferase</keyword>
<dbReference type="GO" id="GO:0016757">
    <property type="term" value="F:glycosyltransferase activity"/>
    <property type="evidence" value="ECO:0007669"/>
    <property type="project" value="UniProtKB-KW"/>
</dbReference>
<dbReference type="EMBL" id="JBHTCO010000020">
    <property type="protein sequence ID" value="MFC7394379.1"/>
    <property type="molecule type" value="Genomic_DNA"/>
</dbReference>
<dbReference type="Gene3D" id="3.90.550.10">
    <property type="entry name" value="Spore Coat Polysaccharide Biosynthesis Protein SpsA, Chain A"/>
    <property type="match status" value="1"/>
</dbReference>
<sequence length="235" mass="27505">MDKVSIIIPFYNDPYVDRAIKSALDQTYENKEIIVVNDGSTSYTEKIKPYLDKIVYIEKENGGTASALNTGIKRATGDYFSWLSSDDLYEAVKIERQLAFMKGLNASISYCNYYLINEEDKVISHPAGIGTSDKKFFLEYMLNGCIINGCTVMVKMSVFNEVGLFDESLNYTQDYDMWLRILEFYDFYYLDQPLVKYRVHKGMGSQRHRREIPKEIRLVKYRHRKKLYSLIQEIK</sequence>
<dbReference type="RefSeq" id="WP_380967680.1">
    <property type="nucleotide sequence ID" value="NZ_JBHTCO010000020.1"/>
</dbReference>
<organism evidence="3 4">
    <name type="scientific">Scopulibacillus cellulosilyticus</name>
    <dbReference type="NCBI Taxonomy" id="2665665"/>
    <lineage>
        <taxon>Bacteria</taxon>
        <taxon>Bacillati</taxon>
        <taxon>Bacillota</taxon>
        <taxon>Bacilli</taxon>
        <taxon>Bacillales</taxon>
        <taxon>Sporolactobacillaceae</taxon>
        <taxon>Scopulibacillus</taxon>
    </lineage>
</organism>
<comment type="similarity">
    <text evidence="1">Belongs to the glycosyltransferase 2 family.</text>
</comment>
<gene>
    <name evidence="3" type="ORF">ACFQRG_15585</name>
</gene>
<keyword evidence="4" id="KW-1185">Reference proteome</keyword>
<dbReference type="SUPFAM" id="SSF53448">
    <property type="entry name" value="Nucleotide-diphospho-sugar transferases"/>
    <property type="match status" value="1"/>
</dbReference>
<dbReference type="Proteomes" id="UP001596505">
    <property type="component" value="Unassembled WGS sequence"/>
</dbReference>
<dbReference type="PANTHER" id="PTHR22916">
    <property type="entry name" value="GLYCOSYLTRANSFERASE"/>
    <property type="match status" value="1"/>
</dbReference>
<evidence type="ECO:0000256" key="1">
    <source>
        <dbReference type="ARBA" id="ARBA00006739"/>
    </source>
</evidence>
<dbReference type="PANTHER" id="PTHR22916:SF3">
    <property type="entry name" value="UDP-GLCNAC:BETAGAL BETA-1,3-N-ACETYLGLUCOSAMINYLTRANSFERASE-LIKE PROTEIN 1"/>
    <property type="match status" value="1"/>
</dbReference>
<name>A0ABW2PYZ7_9BACL</name>
<proteinExistence type="inferred from homology"/>
<reference evidence="4" key="1">
    <citation type="journal article" date="2019" name="Int. J. Syst. Evol. Microbiol.">
        <title>The Global Catalogue of Microorganisms (GCM) 10K type strain sequencing project: providing services to taxonomists for standard genome sequencing and annotation.</title>
        <authorList>
            <consortium name="The Broad Institute Genomics Platform"/>
            <consortium name="The Broad Institute Genome Sequencing Center for Infectious Disease"/>
            <person name="Wu L."/>
            <person name="Ma J."/>
        </authorList>
    </citation>
    <scope>NUCLEOTIDE SEQUENCE [LARGE SCALE GENOMIC DNA]</scope>
    <source>
        <strain evidence="4">CGMCC 1.16305</strain>
    </source>
</reference>